<feature type="non-terminal residue" evidence="2">
    <location>
        <position position="181"/>
    </location>
</feature>
<reference evidence="2 3" key="1">
    <citation type="submission" date="2020-10" db="EMBL/GenBank/DDBJ databases">
        <title>The Coptis chinensis genome and diversification of protoberbering-type alkaloids.</title>
        <authorList>
            <person name="Wang B."/>
            <person name="Shu S."/>
            <person name="Song C."/>
            <person name="Liu Y."/>
        </authorList>
    </citation>
    <scope>NUCLEOTIDE SEQUENCE [LARGE SCALE GENOMIC DNA]</scope>
    <source>
        <strain evidence="2">HL-2020</strain>
        <tissue evidence="2">Leaf</tissue>
    </source>
</reference>
<feature type="domain" description="BRCT" evidence="1">
    <location>
        <begin position="59"/>
        <end position="155"/>
    </location>
</feature>
<name>A0A835HDW8_9MAGN</name>
<dbReference type="PROSITE" id="PS50172">
    <property type="entry name" value="BRCT"/>
    <property type="match status" value="2"/>
</dbReference>
<dbReference type="EMBL" id="JADFTS010000007">
    <property type="protein sequence ID" value="KAF9597315.1"/>
    <property type="molecule type" value="Genomic_DNA"/>
</dbReference>
<comment type="caution">
    <text evidence="2">The sequence shown here is derived from an EMBL/GenBank/DDBJ whole genome shotgun (WGS) entry which is preliminary data.</text>
</comment>
<dbReference type="OrthoDB" id="646980at2759"/>
<dbReference type="GO" id="GO:0005634">
    <property type="term" value="C:nucleus"/>
    <property type="evidence" value="ECO:0007669"/>
    <property type="project" value="TreeGrafter"/>
</dbReference>
<dbReference type="Proteomes" id="UP000631114">
    <property type="component" value="Unassembled WGS sequence"/>
</dbReference>
<dbReference type="AlphaFoldDB" id="A0A835HDW8"/>
<dbReference type="Pfam" id="PF18428">
    <property type="entry name" value="BRCT_3"/>
    <property type="match status" value="1"/>
</dbReference>
<dbReference type="SUPFAM" id="SSF52113">
    <property type="entry name" value="BRCT domain"/>
    <property type="match status" value="1"/>
</dbReference>
<dbReference type="GO" id="GO:0042393">
    <property type="term" value="F:histone binding"/>
    <property type="evidence" value="ECO:0007669"/>
    <property type="project" value="TreeGrafter"/>
</dbReference>
<dbReference type="PANTHER" id="PTHR15321:SF3">
    <property type="entry name" value="TP53-BINDING PROTEIN 1"/>
    <property type="match status" value="1"/>
</dbReference>
<dbReference type="GO" id="GO:0000077">
    <property type="term" value="P:DNA damage checkpoint signaling"/>
    <property type="evidence" value="ECO:0007669"/>
    <property type="project" value="TreeGrafter"/>
</dbReference>
<keyword evidence="3" id="KW-1185">Reference proteome</keyword>
<sequence>LQTSKFLYGCAVNAFVLKENWLMDSIVANSLVPPEKYMILPNNNSKKHQRIGQPVHSTNLTYIFDKVGIMLHGKHSFCTNMEKIVKHGGGQVFKTLQWLVHDLNNGRVSLGAIVIEDENGACRHLRHYALEQKLPMMPANWIIESLLLGKLIPLDKNGPSFPTAKKKISKLATIMELSLEI</sequence>
<evidence type="ECO:0000313" key="2">
    <source>
        <dbReference type="EMBL" id="KAF9597315.1"/>
    </source>
</evidence>
<gene>
    <name evidence="2" type="ORF">IFM89_017175</name>
</gene>
<dbReference type="PANTHER" id="PTHR15321">
    <property type="entry name" value="TUMOR SUPPRESSOR P53-BINDING PROTEIN 1"/>
    <property type="match status" value="1"/>
</dbReference>
<dbReference type="GO" id="GO:0045944">
    <property type="term" value="P:positive regulation of transcription by RNA polymerase II"/>
    <property type="evidence" value="ECO:0007669"/>
    <property type="project" value="TreeGrafter"/>
</dbReference>
<dbReference type="InterPro" id="IPR001357">
    <property type="entry name" value="BRCT_dom"/>
</dbReference>
<proteinExistence type="predicted"/>
<protein>
    <recommendedName>
        <fullName evidence="1">BRCT domain-containing protein</fullName>
    </recommendedName>
</protein>
<accession>A0A835HDW8</accession>
<dbReference type="InterPro" id="IPR036420">
    <property type="entry name" value="BRCT_dom_sf"/>
</dbReference>
<evidence type="ECO:0000313" key="3">
    <source>
        <dbReference type="Proteomes" id="UP000631114"/>
    </source>
</evidence>
<organism evidence="2 3">
    <name type="scientific">Coptis chinensis</name>
    <dbReference type="NCBI Taxonomy" id="261450"/>
    <lineage>
        <taxon>Eukaryota</taxon>
        <taxon>Viridiplantae</taxon>
        <taxon>Streptophyta</taxon>
        <taxon>Embryophyta</taxon>
        <taxon>Tracheophyta</taxon>
        <taxon>Spermatophyta</taxon>
        <taxon>Magnoliopsida</taxon>
        <taxon>Ranunculales</taxon>
        <taxon>Ranunculaceae</taxon>
        <taxon>Coptidoideae</taxon>
        <taxon>Coptis</taxon>
    </lineage>
</organism>
<feature type="domain" description="BRCT" evidence="1">
    <location>
        <begin position="1"/>
        <end position="39"/>
    </location>
</feature>
<dbReference type="Gene3D" id="3.40.50.10190">
    <property type="entry name" value="BRCT domain"/>
    <property type="match status" value="2"/>
</dbReference>
<evidence type="ECO:0000259" key="1">
    <source>
        <dbReference type="PROSITE" id="PS50172"/>
    </source>
</evidence>
<dbReference type="InterPro" id="IPR047252">
    <property type="entry name" value="TP53BP1-like"/>
</dbReference>